<reference evidence="1" key="1">
    <citation type="submission" date="2016-08" db="EMBL/GenBank/DDBJ databases">
        <authorList>
            <person name="Ngugi D.K."/>
            <person name="Miyake S."/>
            <person name="Stingl U."/>
        </authorList>
    </citation>
    <scope>NUCLEOTIDE SEQUENCE</scope>
    <source>
        <strain evidence="1">SCG-B11WGA-EpuloA1</strain>
    </source>
</reference>
<gene>
    <name evidence="1" type="ORF">AN396_07485</name>
</gene>
<dbReference type="EMBL" id="LJDB01000061">
    <property type="protein sequence ID" value="ONI39705.1"/>
    <property type="molecule type" value="Genomic_DNA"/>
</dbReference>
<proteinExistence type="predicted"/>
<dbReference type="Proteomes" id="UP000188605">
    <property type="component" value="Unassembled WGS sequence"/>
</dbReference>
<keyword evidence="2" id="KW-1185">Reference proteome</keyword>
<sequence>MSIEKVSIKNFTVFQDIDINFSSGINLIIGENGTGKTHILKLMYAKFNQTKMADVNKLNFKNLDNRTIFPVSNLTSYFPSLSSVDNLDKSSCDIKDTFSSTKYITLIPVNDMLTHSKGFMSLYNQYNIPFDKTSYDIISKALLPNLREVPNIGKNILPKIERLIGGKVIVENETFFVEKINGTKIEFSLESEGMKKLATLWQLIMNGSIREGSILLWDEPESNINPNMLKEVAGILLELSRNNVQVFVATHNYIFAKYIEVLMQEGDKVQFEALYKTENDGVKCEIASKFTLLTHNSVLQENIELYETELERSLK</sequence>
<name>A0ACC8XB80_9FIRM</name>
<evidence type="ECO:0000313" key="2">
    <source>
        <dbReference type="Proteomes" id="UP000188605"/>
    </source>
</evidence>
<comment type="caution">
    <text evidence="1">The sequence shown here is derived from an EMBL/GenBank/DDBJ whole genome shotgun (WGS) entry which is preliminary data.</text>
</comment>
<organism evidence="1 2">
    <name type="scientific">Candidatus Epulonipiscium fishelsonii</name>
    <dbReference type="NCBI Taxonomy" id="77094"/>
    <lineage>
        <taxon>Bacteria</taxon>
        <taxon>Bacillati</taxon>
        <taxon>Bacillota</taxon>
        <taxon>Clostridia</taxon>
        <taxon>Lachnospirales</taxon>
        <taxon>Lachnospiraceae</taxon>
        <taxon>Candidatus Epulonipiscium</taxon>
    </lineage>
</organism>
<evidence type="ECO:0000313" key="1">
    <source>
        <dbReference type="EMBL" id="ONI39705.1"/>
    </source>
</evidence>
<protein>
    <submittedName>
        <fullName evidence="1">Uncharacterized protein</fullName>
    </submittedName>
</protein>
<accession>A0ACC8XB80</accession>